<comment type="caution">
    <text evidence="10">The sequence shown here is derived from an EMBL/GenBank/DDBJ whole genome shotgun (WGS) entry which is preliminary data.</text>
</comment>
<dbReference type="SUPFAM" id="SSF49401">
    <property type="entry name" value="Bacterial adhesins"/>
    <property type="match status" value="2"/>
</dbReference>
<accession>A0A6C7T3Z6</accession>
<dbReference type="InterPro" id="IPR008456">
    <property type="entry name" value="Collagen-bd_dom"/>
</dbReference>
<keyword evidence="8" id="KW-0472">Membrane</keyword>
<feature type="region of interest" description="Disordered" evidence="7">
    <location>
        <begin position="314"/>
        <end position="343"/>
    </location>
</feature>
<dbReference type="AlphaFoldDB" id="A0A6C7T3Z6"/>
<feature type="compositionally biased region" description="Pro residues" evidence="7">
    <location>
        <begin position="516"/>
        <end position="525"/>
    </location>
</feature>
<organism evidence="10">
    <name type="scientific">Listeria monocytogenes</name>
    <dbReference type="NCBI Taxonomy" id="1639"/>
    <lineage>
        <taxon>Bacteria</taxon>
        <taxon>Bacillati</taxon>
        <taxon>Bacillota</taxon>
        <taxon>Bacilli</taxon>
        <taxon>Bacillales</taxon>
        <taxon>Listeriaceae</taxon>
        <taxon>Listeria</taxon>
    </lineage>
</organism>
<evidence type="ECO:0000256" key="5">
    <source>
        <dbReference type="ARBA" id="ARBA00022729"/>
    </source>
</evidence>
<evidence type="ECO:0000256" key="2">
    <source>
        <dbReference type="ARBA" id="ARBA00007257"/>
    </source>
</evidence>
<keyword evidence="3" id="KW-0134">Cell wall</keyword>
<dbReference type="Gene3D" id="2.60.40.740">
    <property type="match status" value="1"/>
</dbReference>
<dbReference type="PANTHER" id="PTHR36108:SF13">
    <property type="entry name" value="COLOSSIN-B-RELATED"/>
    <property type="match status" value="1"/>
</dbReference>
<dbReference type="InterPro" id="IPR041033">
    <property type="entry name" value="SpaA_PFL_dom_1"/>
</dbReference>
<evidence type="ECO:0000256" key="1">
    <source>
        <dbReference type="ARBA" id="ARBA00004168"/>
    </source>
</evidence>
<evidence type="ECO:0000259" key="9">
    <source>
        <dbReference type="PROSITE" id="PS50847"/>
    </source>
</evidence>
<dbReference type="Pfam" id="PF05737">
    <property type="entry name" value="Collagen_bind"/>
    <property type="match status" value="1"/>
</dbReference>
<dbReference type="Gene3D" id="2.60.40.1280">
    <property type="match status" value="1"/>
</dbReference>
<evidence type="ECO:0000256" key="4">
    <source>
        <dbReference type="ARBA" id="ARBA00022525"/>
    </source>
</evidence>
<keyword evidence="6" id="KW-0572">Peptidoglycan-anchor</keyword>
<dbReference type="Pfam" id="PF17802">
    <property type="entry name" value="SpaA"/>
    <property type="match status" value="2"/>
</dbReference>
<feature type="transmembrane region" description="Helical" evidence="8">
    <location>
        <begin position="565"/>
        <end position="583"/>
    </location>
</feature>
<feature type="compositionally biased region" description="Gly residues" evidence="7">
    <location>
        <begin position="318"/>
        <end position="327"/>
    </location>
</feature>
<keyword evidence="8" id="KW-0812">Transmembrane</keyword>
<proteinExistence type="inferred from homology"/>
<dbReference type="PROSITE" id="PS50847">
    <property type="entry name" value="GRAM_POS_ANCHORING"/>
    <property type="match status" value="1"/>
</dbReference>
<dbReference type="GO" id="GO:0007155">
    <property type="term" value="P:cell adhesion"/>
    <property type="evidence" value="ECO:0007669"/>
    <property type="project" value="InterPro"/>
</dbReference>
<feature type="domain" description="Gram-positive cocci surface proteins LPxTG" evidence="9">
    <location>
        <begin position="556"/>
        <end position="586"/>
    </location>
</feature>
<dbReference type="GO" id="GO:0005518">
    <property type="term" value="F:collagen binding"/>
    <property type="evidence" value="ECO:0007669"/>
    <property type="project" value="InterPro"/>
</dbReference>
<dbReference type="SUPFAM" id="SSF49478">
    <property type="entry name" value="Cna protein B-type domain"/>
    <property type="match status" value="2"/>
</dbReference>
<comment type="subcellular location">
    <subcellularLocation>
        <location evidence="1">Secreted</location>
        <location evidence="1">Cell wall</location>
        <topology evidence="1">Peptidoglycan-anchor</topology>
    </subcellularLocation>
</comment>
<comment type="similarity">
    <text evidence="2">Belongs to the serine-aspartate repeat-containing protein (SDr) family.</text>
</comment>
<dbReference type="InterPro" id="IPR011252">
    <property type="entry name" value="Fibrogen-bd_dom1"/>
</dbReference>
<evidence type="ECO:0000256" key="7">
    <source>
        <dbReference type="SAM" id="MobiDB-lite"/>
    </source>
</evidence>
<dbReference type="InterPro" id="IPR008966">
    <property type="entry name" value="Adhesion_dom_sf"/>
</dbReference>
<evidence type="ECO:0000256" key="6">
    <source>
        <dbReference type="ARBA" id="ARBA00023088"/>
    </source>
</evidence>
<feature type="region of interest" description="Disordered" evidence="7">
    <location>
        <begin position="507"/>
        <end position="562"/>
    </location>
</feature>
<dbReference type="Gene3D" id="2.60.40.10">
    <property type="entry name" value="Immunoglobulins"/>
    <property type="match status" value="2"/>
</dbReference>
<sequence length="586" mass="64145">MKKRTTMTSNLKKFGLAFLSVILLVNVLFQTNFVKAATNYGSDFLKTVELLDADGNPQTDFGYYDSIKVHYTWEIPNSTNVKEGDTMEFVLPPELKIVTDLDFSLKDHDGNTVGHVIAKKSTGQVVITFTDFVEKNSNISGYLDFWTNWDKSLVEGNENVPVEFPVNGTTETIDVGVGGKNQIDPDESLYKYGWANAEHPELIQWVVRVNYSKQNIQNAVYEDFIGPKQVVDFNSIKAFHGEFDPDDNFTPGAEVPSSAITQTTEGFKVDLGNLTDSVKISYYTTSTDNGASPNYTNKGQLTGDNFIKQEIEVATPTSGGGGGGEGTTGSVELTKTDDSSQKNPLEGAEFKLVNGAGTIVQTGLKTNIDGKLTISNLKYDTYQLIETKAPQGYVLDASPVEFTIDDAHQSLFLSKENSAIKGSVSLEKVDHDTQNLLADAEFELQDKDGNTLQPNLKTDKMGKLTVTDLLPGEYQFVETKAPTGYILDATPVKFKISTEALNVTVTKENTKKPEIPKVPVPPKTPKTPEQPDKPDKPDKPEQPDKIISADSKRTTLPKTGDTPLVNGWGILLVAISASGLIALRRK</sequence>
<evidence type="ECO:0000256" key="3">
    <source>
        <dbReference type="ARBA" id="ARBA00022512"/>
    </source>
</evidence>
<dbReference type="Pfam" id="PF17961">
    <property type="entry name" value="Big_8"/>
    <property type="match status" value="1"/>
</dbReference>
<keyword evidence="5" id="KW-0732">Signal</keyword>
<dbReference type="EMBL" id="AAKFCP010000006">
    <property type="protein sequence ID" value="ECR2345704.1"/>
    <property type="molecule type" value="Genomic_DNA"/>
</dbReference>
<evidence type="ECO:0000313" key="10">
    <source>
        <dbReference type="EMBL" id="ECR2345704.1"/>
    </source>
</evidence>
<protein>
    <submittedName>
        <fullName evidence="10">Peptidoglycan-binding protein</fullName>
    </submittedName>
</protein>
<keyword evidence="4" id="KW-0964">Secreted</keyword>
<dbReference type="InterPro" id="IPR041171">
    <property type="entry name" value="SDR_Ig"/>
</dbReference>
<keyword evidence="8" id="KW-1133">Transmembrane helix</keyword>
<dbReference type="InterPro" id="IPR019931">
    <property type="entry name" value="LPXTG_anchor"/>
</dbReference>
<reference evidence="10" key="1">
    <citation type="submission" date="2019-09" db="EMBL/GenBank/DDBJ databases">
        <authorList>
            <consortium name="GenomeTrakr: Next Generation Sequencing Network for Food Pathogen Tracability"/>
        </authorList>
    </citation>
    <scope>NUCLEOTIDE SEQUENCE</scope>
    <source>
        <strain evidence="10">FDA00014666</strain>
    </source>
</reference>
<gene>
    <name evidence="10" type="ORF">F1F65_07020</name>
</gene>
<dbReference type="InterPro" id="IPR013783">
    <property type="entry name" value="Ig-like_fold"/>
</dbReference>
<name>A0A6C7T3Z6_LISMN</name>
<evidence type="ECO:0000256" key="8">
    <source>
        <dbReference type="SAM" id="Phobius"/>
    </source>
</evidence>
<dbReference type="PANTHER" id="PTHR36108">
    <property type="entry name" value="COLOSSIN-B-RELATED"/>
    <property type="match status" value="1"/>
</dbReference>
<feature type="compositionally biased region" description="Basic and acidic residues" evidence="7">
    <location>
        <begin position="529"/>
        <end position="544"/>
    </location>
</feature>